<evidence type="ECO:0000313" key="10">
    <source>
        <dbReference type="EMBL" id="ACY48165.1"/>
    </source>
</evidence>
<dbReference type="Gene3D" id="1.10.3470.10">
    <property type="entry name" value="ABC transporter involved in vitamin B12 uptake, BtuC"/>
    <property type="match status" value="1"/>
</dbReference>
<keyword evidence="7 9" id="KW-0472">Membrane</keyword>
<evidence type="ECO:0000256" key="2">
    <source>
        <dbReference type="ARBA" id="ARBA00008034"/>
    </source>
</evidence>
<evidence type="ECO:0000256" key="4">
    <source>
        <dbReference type="ARBA" id="ARBA00022475"/>
    </source>
</evidence>
<dbReference type="AlphaFoldDB" id="D0MI57"/>
<dbReference type="Proteomes" id="UP000002221">
    <property type="component" value="Chromosome"/>
</dbReference>
<evidence type="ECO:0000256" key="8">
    <source>
        <dbReference type="RuleBase" id="RU003943"/>
    </source>
</evidence>
<dbReference type="CDD" id="cd06550">
    <property type="entry name" value="TM_ABC_iron-siderophores_like"/>
    <property type="match status" value="1"/>
</dbReference>
<feature type="transmembrane region" description="Helical" evidence="9">
    <location>
        <begin position="261"/>
        <end position="282"/>
    </location>
</feature>
<proteinExistence type="inferred from homology"/>
<dbReference type="STRING" id="518766.Rmar_1275"/>
<keyword evidence="3 8" id="KW-0813">Transport</keyword>
<dbReference type="OrthoDB" id="9788905at2"/>
<evidence type="ECO:0000313" key="11">
    <source>
        <dbReference type="Proteomes" id="UP000002221"/>
    </source>
</evidence>
<dbReference type="EMBL" id="CP001807">
    <property type="protein sequence ID" value="ACY48165.1"/>
    <property type="molecule type" value="Genomic_DNA"/>
</dbReference>
<name>D0MI57_RHOM4</name>
<dbReference type="PANTHER" id="PTHR30477:SF8">
    <property type="entry name" value="METAL TRANSPORT SYSTEM MEMBRANE PROTEIN CT_070-RELATED"/>
    <property type="match status" value="1"/>
</dbReference>
<dbReference type="GO" id="GO:0043190">
    <property type="term" value="C:ATP-binding cassette (ABC) transporter complex"/>
    <property type="evidence" value="ECO:0007669"/>
    <property type="project" value="InterPro"/>
</dbReference>
<sequence length="376" mass="41198">MSPALEILLVAMLTAAACALPGAFLVLRRMSLVSDAISHAVLPGIVVGFFLTENLQHPLLLVLAGASGLLTVYLIELLEKTGRLREDTAIGLVFPALFSVGVLLIARFAGQVHLDTDAVLLGELAFVPFDRLIWRGIDLGPRALWTMAGLLLINALLIRLLYKELVLATFDAASAAVLGFRPVLLHYLLMGLVAVTVVAAFHAVGAILVIALMIGPPAAALLLARRMPTYLLGSLLFGVLSAVPGYGMARLLDVSIAGSMATMVGVLFCLVWLLAPETGLLARWRRHRRQQRDFALDLLLIHLLHHEHRPEATAERHRATLPLHLNWTDEKFARILEEGRRRGWLRLEGRMVHLTEAGRRHARKRMEALAPAPHTT</sequence>
<feature type="transmembrane region" description="Helical" evidence="9">
    <location>
        <begin position="183"/>
        <end position="201"/>
    </location>
</feature>
<keyword evidence="4" id="KW-1003">Cell membrane</keyword>
<gene>
    <name evidence="10" type="ordered locus">Rmar_1275</name>
</gene>
<dbReference type="HOGENOM" id="CLU_028808_4_1_10"/>
<dbReference type="InterPro" id="IPR037294">
    <property type="entry name" value="ABC_BtuC-like"/>
</dbReference>
<protein>
    <submittedName>
        <fullName evidence="10">ABC-3 protein</fullName>
    </submittedName>
</protein>
<feature type="transmembrane region" description="Helical" evidence="9">
    <location>
        <begin position="32"/>
        <end position="52"/>
    </location>
</feature>
<organism evidence="10 11">
    <name type="scientific">Rhodothermus marinus (strain ATCC 43812 / DSM 4252 / R-10)</name>
    <name type="common">Rhodothermus obamensis</name>
    <dbReference type="NCBI Taxonomy" id="518766"/>
    <lineage>
        <taxon>Bacteria</taxon>
        <taxon>Pseudomonadati</taxon>
        <taxon>Rhodothermota</taxon>
        <taxon>Rhodothermia</taxon>
        <taxon>Rhodothermales</taxon>
        <taxon>Rhodothermaceae</taxon>
        <taxon>Rhodothermus</taxon>
    </lineage>
</organism>
<evidence type="ECO:0000256" key="5">
    <source>
        <dbReference type="ARBA" id="ARBA00022692"/>
    </source>
</evidence>
<keyword evidence="11" id="KW-1185">Reference proteome</keyword>
<dbReference type="SUPFAM" id="SSF81345">
    <property type="entry name" value="ABC transporter involved in vitamin B12 uptake, BtuC"/>
    <property type="match status" value="1"/>
</dbReference>
<accession>D0MI57</accession>
<evidence type="ECO:0000256" key="9">
    <source>
        <dbReference type="SAM" id="Phobius"/>
    </source>
</evidence>
<feature type="transmembrane region" description="Helical" evidence="9">
    <location>
        <begin position="6"/>
        <end position="27"/>
    </location>
</feature>
<keyword evidence="5 8" id="KW-0812">Transmembrane</keyword>
<dbReference type="eggNOG" id="COG1108">
    <property type="taxonomic scope" value="Bacteria"/>
</dbReference>
<keyword evidence="6 9" id="KW-1133">Transmembrane helix</keyword>
<comment type="subcellular location">
    <subcellularLocation>
        <location evidence="1 8">Cell membrane</location>
        <topology evidence="1 8">Multi-pass membrane protein</topology>
    </subcellularLocation>
</comment>
<evidence type="ECO:0000256" key="1">
    <source>
        <dbReference type="ARBA" id="ARBA00004651"/>
    </source>
</evidence>
<dbReference type="Pfam" id="PF00950">
    <property type="entry name" value="ABC-3"/>
    <property type="match status" value="1"/>
</dbReference>
<reference evidence="10 11" key="1">
    <citation type="journal article" date="2009" name="Stand. Genomic Sci.">
        <title>Complete genome sequence of Rhodothermus marinus type strain (R-10).</title>
        <authorList>
            <person name="Nolan M."/>
            <person name="Tindall B.J."/>
            <person name="Pomrenke H."/>
            <person name="Lapidus A."/>
            <person name="Copeland A."/>
            <person name="Glavina Del Rio T."/>
            <person name="Lucas S."/>
            <person name="Chen F."/>
            <person name="Tice H."/>
            <person name="Cheng J.F."/>
            <person name="Saunders E."/>
            <person name="Han C."/>
            <person name="Bruce D."/>
            <person name="Goodwin L."/>
            <person name="Chain P."/>
            <person name="Pitluck S."/>
            <person name="Ovchinikova G."/>
            <person name="Pati A."/>
            <person name="Ivanova N."/>
            <person name="Mavromatis K."/>
            <person name="Chen A."/>
            <person name="Palaniappan K."/>
            <person name="Land M."/>
            <person name="Hauser L."/>
            <person name="Chang Y.J."/>
            <person name="Jeffries C.D."/>
            <person name="Brettin T."/>
            <person name="Goker M."/>
            <person name="Bristow J."/>
            <person name="Eisen J.A."/>
            <person name="Markowitz V."/>
            <person name="Hugenholtz P."/>
            <person name="Kyrpides N.C."/>
            <person name="Klenk H.P."/>
            <person name="Detter J.C."/>
        </authorList>
    </citation>
    <scope>NUCLEOTIDE SEQUENCE [LARGE SCALE GENOMIC DNA]</scope>
    <source>
        <strain evidence="11">ATCC 43812 / DSM 4252 / R-10</strain>
    </source>
</reference>
<feature type="transmembrane region" description="Helical" evidence="9">
    <location>
        <begin position="58"/>
        <end position="78"/>
    </location>
</feature>
<feature type="transmembrane region" description="Helical" evidence="9">
    <location>
        <begin position="207"/>
        <end position="224"/>
    </location>
</feature>
<comment type="similarity">
    <text evidence="2 8">Belongs to the ABC-3 integral membrane protein family.</text>
</comment>
<dbReference type="RefSeq" id="WP_012843777.1">
    <property type="nucleotide sequence ID" value="NC_013501.1"/>
</dbReference>
<evidence type="ECO:0000256" key="6">
    <source>
        <dbReference type="ARBA" id="ARBA00022989"/>
    </source>
</evidence>
<evidence type="ECO:0000256" key="3">
    <source>
        <dbReference type="ARBA" id="ARBA00022448"/>
    </source>
</evidence>
<feature type="transmembrane region" description="Helical" evidence="9">
    <location>
        <begin position="143"/>
        <end position="162"/>
    </location>
</feature>
<feature type="transmembrane region" description="Helical" evidence="9">
    <location>
        <begin position="231"/>
        <end position="249"/>
    </location>
</feature>
<dbReference type="GO" id="GO:0010043">
    <property type="term" value="P:response to zinc ion"/>
    <property type="evidence" value="ECO:0007669"/>
    <property type="project" value="TreeGrafter"/>
</dbReference>
<dbReference type="GO" id="GO:0055085">
    <property type="term" value="P:transmembrane transport"/>
    <property type="evidence" value="ECO:0007669"/>
    <property type="project" value="InterPro"/>
</dbReference>
<evidence type="ECO:0000256" key="7">
    <source>
        <dbReference type="ARBA" id="ARBA00023136"/>
    </source>
</evidence>
<dbReference type="PANTHER" id="PTHR30477">
    <property type="entry name" value="ABC-TRANSPORTER METAL-BINDING PROTEIN"/>
    <property type="match status" value="1"/>
</dbReference>
<dbReference type="KEGG" id="rmr:Rmar_1275"/>
<feature type="transmembrane region" description="Helical" evidence="9">
    <location>
        <begin position="90"/>
        <end position="110"/>
    </location>
</feature>
<dbReference type="InterPro" id="IPR001626">
    <property type="entry name" value="ABC_TroCD"/>
</dbReference>